<sequence>MEAFCSLIPPARHFLKPVIDSLADSNTRVSSFVRRGTNLGTVIMEELWDLLRTSLYLLVNAYRKNRPMLLSLTKGTILHPSS</sequence>
<reference evidence="1" key="1">
    <citation type="journal article" date="2009" name="PLoS Genet.">
        <title>Sequencing, mapping, and analysis of 27,455 maize full-length cDNAs.</title>
        <authorList>
            <person name="Soderlund C."/>
            <person name="Descour A."/>
            <person name="Kudrna D."/>
            <person name="Bomhoff M."/>
            <person name="Boyd L."/>
            <person name="Currie J."/>
            <person name="Angelova A."/>
            <person name="Collura K."/>
            <person name="Wissotski M."/>
            <person name="Ashley E."/>
            <person name="Morrow D."/>
            <person name="Fernandes J."/>
            <person name="Walbot V."/>
            <person name="Yu Y."/>
        </authorList>
    </citation>
    <scope>NUCLEOTIDE SEQUENCE</scope>
    <source>
        <strain evidence="1">B73</strain>
    </source>
</reference>
<accession>C0PGT0</accession>
<organism evidence="1">
    <name type="scientific">Zea mays</name>
    <name type="common">Maize</name>
    <dbReference type="NCBI Taxonomy" id="4577"/>
    <lineage>
        <taxon>Eukaryota</taxon>
        <taxon>Viridiplantae</taxon>
        <taxon>Streptophyta</taxon>
        <taxon>Embryophyta</taxon>
        <taxon>Tracheophyta</taxon>
        <taxon>Spermatophyta</taxon>
        <taxon>Magnoliopsida</taxon>
        <taxon>Liliopsida</taxon>
        <taxon>Poales</taxon>
        <taxon>Poaceae</taxon>
        <taxon>PACMAD clade</taxon>
        <taxon>Panicoideae</taxon>
        <taxon>Andropogonodae</taxon>
        <taxon>Andropogoneae</taxon>
        <taxon>Tripsacinae</taxon>
        <taxon>Zea</taxon>
    </lineage>
</organism>
<reference evidence="1" key="2">
    <citation type="submission" date="2012-06" db="EMBL/GenBank/DDBJ databases">
        <authorList>
            <person name="Yu Y."/>
            <person name="Currie J."/>
            <person name="Lomeli R."/>
            <person name="Angelova A."/>
            <person name="Collura K."/>
            <person name="Wissotski M."/>
            <person name="Campos D."/>
            <person name="Kudrna D."/>
            <person name="Golser W."/>
            <person name="Ashely E."/>
            <person name="Descour A."/>
            <person name="Fernandes J."/>
            <person name="Soderlund C."/>
            <person name="Walbot V."/>
        </authorList>
    </citation>
    <scope>NUCLEOTIDE SEQUENCE</scope>
    <source>
        <strain evidence="1">B73</strain>
    </source>
</reference>
<name>C0PGT0_MAIZE</name>
<dbReference type="EMBL" id="BT067499">
    <property type="protein sequence ID" value="ACN34396.1"/>
    <property type="molecule type" value="mRNA"/>
</dbReference>
<evidence type="ECO:0000313" key="1">
    <source>
        <dbReference type="EMBL" id="ACN34396.1"/>
    </source>
</evidence>
<dbReference type="EMBL" id="BT084460">
    <property type="protein sequence ID" value="ACR34813.1"/>
    <property type="molecule type" value="mRNA"/>
</dbReference>
<protein>
    <submittedName>
        <fullName evidence="1">Uncharacterized protein</fullName>
    </submittedName>
</protein>
<proteinExistence type="evidence at transcript level"/>
<dbReference type="AlphaFoldDB" id="C0PGT0"/>